<sequence>MRIGMRAELVIPEEQCRMKREAKLRQRSNTRDGCELPSPSSSDLPSHILGDATAMEPELSPETSELISRIRSASQQAALLRDEAIASLSASKTEILMLRTARKYDATERCLYLGVDRYSFRYVTKLS</sequence>
<feature type="compositionally biased region" description="Low complexity" evidence="1">
    <location>
        <begin position="36"/>
        <end position="46"/>
    </location>
</feature>
<protein>
    <submittedName>
        <fullName evidence="2">Uncharacterized protein</fullName>
    </submittedName>
</protein>
<name>A0A0B1SVU2_OESDE</name>
<dbReference type="AlphaFoldDB" id="A0A0B1SVU2"/>
<reference evidence="2 3" key="1">
    <citation type="submission" date="2014-03" db="EMBL/GenBank/DDBJ databases">
        <title>Draft genome of the hookworm Oesophagostomum dentatum.</title>
        <authorList>
            <person name="Mitreva M."/>
        </authorList>
    </citation>
    <scope>NUCLEOTIDE SEQUENCE [LARGE SCALE GENOMIC DNA]</scope>
    <source>
        <strain evidence="2 3">OD-Hann</strain>
    </source>
</reference>
<evidence type="ECO:0000313" key="2">
    <source>
        <dbReference type="EMBL" id="KHJ88016.1"/>
    </source>
</evidence>
<dbReference type="Proteomes" id="UP000053660">
    <property type="component" value="Unassembled WGS sequence"/>
</dbReference>
<gene>
    <name evidence="2" type="ORF">OESDEN_12194</name>
</gene>
<evidence type="ECO:0000313" key="3">
    <source>
        <dbReference type="Proteomes" id="UP000053660"/>
    </source>
</evidence>
<proteinExistence type="predicted"/>
<organism evidence="2 3">
    <name type="scientific">Oesophagostomum dentatum</name>
    <name type="common">Nodular worm</name>
    <dbReference type="NCBI Taxonomy" id="61180"/>
    <lineage>
        <taxon>Eukaryota</taxon>
        <taxon>Metazoa</taxon>
        <taxon>Ecdysozoa</taxon>
        <taxon>Nematoda</taxon>
        <taxon>Chromadorea</taxon>
        <taxon>Rhabditida</taxon>
        <taxon>Rhabditina</taxon>
        <taxon>Rhabditomorpha</taxon>
        <taxon>Strongyloidea</taxon>
        <taxon>Strongylidae</taxon>
        <taxon>Oesophagostomum</taxon>
    </lineage>
</organism>
<dbReference type="EMBL" id="KN556612">
    <property type="protein sequence ID" value="KHJ88016.1"/>
    <property type="molecule type" value="Genomic_DNA"/>
</dbReference>
<feature type="region of interest" description="Disordered" evidence="1">
    <location>
        <begin position="20"/>
        <end position="48"/>
    </location>
</feature>
<dbReference type="OrthoDB" id="5771769at2759"/>
<accession>A0A0B1SVU2</accession>
<keyword evidence="3" id="KW-1185">Reference proteome</keyword>
<evidence type="ECO:0000256" key="1">
    <source>
        <dbReference type="SAM" id="MobiDB-lite"/>
    </source>
</evidence>
<feature type="compositionally biased region" description="Basic and acidic residues" evidence="1">
    <location>
        <begin position="20"/>
        <end position="34"/>
    </location>
</feature>